<dbReference type="CDD" id="cd02989">
    <property type="entry name" value="Phd_like_TxnDC9"/>
    <property type="match status" value="1"/>
</dbReference>
<dbReference type="Proteomes" id="UP000054350">
    <property type="component" value="Unassembled WGS sequence"/>
</dbReference>
<dbReference type="VEuPathDB" id="FungiDB:AMAG_15694"/>
<dbReference type="OrthoDB" id="10257948at2759"/>
<dbReference type="PANTHER" id="PTHR21148">
    <property type="entry name" value="THIOREDOXIN DOMAIN-CONTAINING PROTEIN 9"/>
    <property type="match status" value="1"/>
</dbReference>
<keyword evidence="1" id="KW-0175">Coiled coil</keyword>
<protein>
    <recommendedName>
        <fullName evidence="4">Thioredoxin domain-containing protein</fullName>
    </recommendedName>
</protein>
<evidence type="ECO:0000256" key="1">
    <source>
        <dbReference type="SAM" id="Coils"/>
    </source>
</evidence>
<evidence type="ECO:0008006" key="4">
    <source>
        <dbReference type="Google" id="ProtNLM"/>
    </source>
</evidence>
<dbReference type="STRING" id="578462.A0A0L0T9S8"/>
<accession>A0A0L0T9S8</accession>
<dbReference type="SUPFAM" id="SSF52833">
    <property type="entry name" value="Thioredoxin-like"/>
    <property type="match status" value="1"/>
</dbReference>
<proteinExistence type="predicted"/>
<evidence type="ECO:0000313" key="3">
    <source>
        <dbReference type="Proteomes" id="UP000054350"/>
    </source>
</evidence>
<reference evidence="2 3" key="1">
    <citation type="submission" date="2009-11" db="EMBL/GenBank/DDBJ databases">
        <title>Annotation of Allomyces macrogynus ATCC 38327.</title>
        <authorList>
            <consortium name="The Broad Institute Genome Sequencing Platform"/>
            <person name="Russ C."/>
            <person name="Cuomo C."/>
            <person name="Burger G."/>
            <person name="Gray M.W."/>
            <person name="Holland P.W.H."/>
            <person name="King N."/>
            <person name="Lang F.B.F."/>
            <person name="Roger A.J."/>
            <person name="Ruiz-Trillo I."/>
            <person name="Young S.K."/>
            <person name="Zeng Q."/>
            <person name="Gargeya S."/>
            <person name="Fitzgerald M."/>
            <person name="Haas B."/>
            <person name="Abouelleil A."/>
            <person name="Alvarado L."/>
            <person name="Arachchi H.M."/>
            <person name="Berlin A."/>
            <person name="Chapman S.B."/>
            <person name="Gearin G."/>
            <person name="Goldberg J."/>
            <person name="Griggs A."/>
            <person name="Gujja S."/>
            <person name="Hansen M."/>
            <person name="Heiman D."/>
            <person name="Howarth C."/>
            <person name="Larimer J."/>
            <person name="Lui A."/>
            <person name="MacDonald P.J.P."/>
            <person name="McCowen C."/>
            <person name="Montmayeur A."/>
            <person name="Murphy C."/>
            <person name="Neiman D."/>
            <person name="Pearson M."/>
            <person name="Priest M."/>
            <person name="Roberts A."/>
            <person name="Saif S."/>
            <person name="Shea T."/>
            <person name="Sisk P."/>
            <person name="Stolte C."/>
            <person name="Sykes S."/>
            <person name="Wortman J."/>
            <person name="Nusbaum C."/>
            <person name="Birren B."/>
        </authorList>
    </citation>
    <scope>NUCLEOTIDE SEQUENCE [LARGE SCALE GENOMIC DNA]</scope>
    <source>
        <strain evidence="2 3">ATCC 38327</strain>
    </source>
</reference>
<dbReference type="eggNOG" id="KOG1672">
    <property type="taxonomic scope" value="Eukaryota"/>
</dbReference>
<name>A0A0L0T9S8_ALLM3</name>
<sequence>MMTEPSDRILDHLDSDDELFDDLERDDDDLAGFREQRIEQLKAELERARAMRENAHGTYAEIKDEKEVLKITTSTNKCVVHFFHKEFRRCAIMDKHLEALAAKHFRTRFIKVNVENAPFLVDRLKVKVLPCVVLFVDGISKDRVIGFEELGNTDAFRTPVLEARLRNRA</sequence>
<feature type="coiled-coil region" evidence="1">
    <location>
        <begin position="31"/>
        <end position="65"/>
    </location>
</feature>
<evidence type="ECO:0000313" key="2">
    <source>
        <dbReference type="EMBL" id="KNE71466.1"/>
    </source>
</evidence>
<dbReference type="EMBL" id="GG745372">
    <property type="protein sequence ID" value="KNE71466.1"/>
    <property type="molecule type" value="Genomic_DNA"/>
</dbReference>
<gene>
    <name evidence="2" type="ORF">AMAG_15694</name>
</gene>
<organism evidence="2 3">
    <name type="scientific">Allomyces macrogynus (strain ATCC 38327)</name>
    <name type="common">Allomyces javanicus var. macrogynus</name>
    <dbReference type="NCBI Taxonomy" id="578462"/>
    <lineage>
        <taxon>Eukaryota</taxon>
        <taxon>Fungi</taxon>
        <taxon>Fungi incertae sedis</taxon>
        <taxon>Blastocladiomycota</taxon>
        <taxon>Blastocladiomycetes</taxon>
        <taxon>Blastocladiales</taxon>
        <taxon>Blastocladiaceae</taxon>
        <taxon>Allomyces</taxon>
    </lineage>
</organism>
<reference evidence="3" key="2">
    <citation type="submission" date="2009-11" db="EMBL/GenBank/DDBJ databases">
        <title>The Genome Sequence of Allomyces macrogynus strain ATCC 38327.</title>
        <authorList>
            <consortium name="The Broad Institute Genome Sequencing Platform"/>
            <person name="Russ C."/>
            <person name="Cuomo C."/>
            <person name="Shea T."/>
            <person name="Young S.K."/>
            <person name="Zeng Q."/>
            <person name="Koehrsen M."/>
            <person name="Haas B."/>
            <person name="Borodovsky M."/>
            <person name="Guigo R."/>
            <person name="Alvarado L."/>
            <person name="Berlin A."/>
            <person name="Borenstein D."/>
            <person name="Chen Z."/>
            <person name="Engels R."/>
            <person name="Freedman E."/>
            <person name="Gellesch M."/>
            <person name="Goldberg J."/>
            <person name="Griggs A."/>
            <person name="Gujja S."/>
            <person name="Heiman D."/>
            <person name="Hepburn T."/>
            <person name="Howarth C."/>
            <person name="Jen D."/>
            <person name="Larson L."/>
            <person name="Lewis B."/>
            <person name="Mehta T."/>
            <person name="Park D."/>
            <person name="Pearson M."/>
            <person name="Roberts A."/>
            <person name="Saif S."/>
            <person name="Shenoy N."/>
            <person name="Sisk P."/>
            <person name="Stolte C."/>
            <person name="Sykes S."/>
            <person name="Walk T."/>
            <person name="White J."/>
            <person name="Yandava C."/>
            <person name="Burger G."/>
            <person name="Gray M.W."/>
            <person name="Holland P.W.H."/>
            <person name="King N."/>
            <person name="Lang F.B.F."/>
            <person name="Roger A.J."/>
            <person name="Ruiz-Trillo I."/>
            <person name="Lander E."/>
            <person name="Nusbaum C."/>
        </authorList>
    </citation>
    <scope>NUCLEOTIDE SEQUENCE [LARGE SCALE GENOMIC DNA]</scope>
    <source>
        <strain evidence="3">ATCC 38327</strain>
    </source>
</reference>
<dbReference type="AlphaFoldDB" id="A0A0L0T9S8"/>
<keyword evidence="3" id="KW-1185">Reference proteome</keyword>
<dbReference type="OMA" id="HFFHPEF"/>
<dbReference type="Gene3D" id="3.40.30.10">
    <property type="entry name" value="Glutaredoxin"/>
    <property type="match status" value="1"/>
</dbReference>
<dbReference type="InterPro" id="IPR036249">
    <property type="entry name" value="Thioredoxin-like_sf"/>
</dbReference>